<evidence type="ECO:0000256" key="1">
    <source>
        <dbReference type="SAM" id="MobiDB-lite"/>
    </source>
</evidence>
<dbReference type="AlphaFoldDB" id="A0AAX3G2E1"/>
<name>A0AAX3G2E1_9PSED</name>
<dbReference type="Proteomes" id="UP000277437">
    <property type="component" value="Chromosome"/>
</dbReference>
<feature type="region of interest" description="Disordered" evidence="1">
    <location>
        <begin position="1"/>
        <end position="31"/>
    </location>
</feature>
<organism evidence="2 3">
    <name type="scientific">Pseudomonas chlororaphis</name>
    <dbReference type="NCBI Taxonomy" id="587753"/>
    <lineage>
        <taxon>Bacteria</taxon>
        <taxon>Pseudomonadati</taxon>
        <taxon>Pseudomonadota</taxon>
        <taxon>Gammaproteobacteria</taxon>
        <taxon>Pseudomonadales</taxon>
        <taxon>Pseudomonadaceae</taxon>
        <taxon>Pseudomonas</taxon>
    </lineage>
</organism>
<dbReference type="EMBL" id="LR134334">
    <property type="protein sequence ID" value="VEF77239.1"/>
    <property type="molecule type" value="Genomic_DNA"/>
</dbReference>
<reference evidence="2 3" key="1">
    <citation type="submission" date="2018-12" db="EMBL/GenBank/DDBJ databases">
        <authorList>
            <consortium name="Pathogen Informatics"/>
        </authorList>
    </citation>
    <scope>NUCLEOTIDE SEQUENCE [LARGE SCALE GENOMIC DNA]</scope>
    <source>
        <strain evidence="2 3">NCTC7357</strain>
    </source>
</reference>
<gene>
    <name evidence="2" type="ORF">NCTC7357_05628</name>
</gene>
<sequence>MRDTRNFGKTASASIAGKPLSYRGGQKKATR</sequence>
<evidence type="ECO:0000313" key="2">
    <source>
        <dbReference type="EMBL" id="VEF77239.1"/>
    </source>
</evidence>
<accession>A0AAX3G2E1</accession>
<proteinExistence type="predicted"/>
<protein>
    <submittedName>
        <fullName evidence="2">Uncharacterized protein</fullName>
    </submittedName>
</protein>
<evidence type="ECO:0000313" key="3">
    <source>
        <dbReference type="Proteomes" id="UP000277437"/>
    </source>
</evidence>